<dbReference type="Proteomes" id="UP000199651">
    <property type="component" value="Unassembled WGS sequence"/>
</dbReference>
<reference evidence="7" key="1">
    <citation type="submission" date="2016-10" db="EMBL/GenBank/DDBJ databases">
        <authorList>
            <person name="Varghese N."/>
            <person name="Submissions S."/>
        </authorList>
    </citation>
    <scope>NUCLEOTIDE SEQUENCE [LARGE SCALE GENOMIC DNA]</scope>
    <source>
        <strain evidence="7">IBRC-M 10655</strain>
    </source>
</reference>
<dbReference type="InterPro" id="IPR039420">
    <property type="entry name" value="WalR-like"/>
</dbReference>
<accession>A0A1H0PBB5</accession>
<keyword evidence="1 3" id="KW-0597">Phosphoprotein</keyword>
<evidence type="ECO:0000259" key="5">
    <source>
        <dbReference type="PROSITE" id="PS50110"/>
    </source>
</evidence>
<dbReference type="CDD" id="cd06170">
    <property type="entry name" value="LuxR_C_like"/>
    <property type="match status" value="1"/>
</dbReference>
<name>A0A1H0PBB5_9PSEU</name>
<dbReference type="GO" id="GO:0003677">
    <property type="term" value="F:DNA binding"/>
    <property type="evidence" value="ECO:0007669"/>
    <property type="project" value="UniProtKB-KW"/>
</dbReference>
<sequence length="230" mass="24467">MTAQFDVDGLTAERATVRVGVVDDEPMARAFVSKILSSAPDLQVVGEGADGGEALQLARTQDLDVLLLDLKMPRMDGLDALRELRRLPTMPAVVVLTTFHADQAVASALRLGAKGFLLKHVDPAELVRAVRVAARGGAVLDPTLTHDLMGHLASHHLDRIGAAAEVARLSARLRDVLRLVGMGRSNNEIAEELRLSDSTVRGYVSEILAATGCSNRVTAAVLAQRAGLLD</sequence>
<dbReference type="STRING" id="504798.SAMN05421871_106406"/>
<dbReference type="Gene3D" id="3.40.50.2300">
    <property type="match status" value="1"/>
</dbReference>
<dbReference type="InterPro" id="IPR000792">
    <property type="entry name" value="Tscrpt_reg_LuxR_C"/>
</dbReference>
<dbReference type="InterPro" id="IPR001789">
    <property type="entry name" value="Sig_transdc_resp-reg_receiver"/>
</dbReference>
<dbReference type="InterPro" id="IPR016032">
    <property type="entry name" value="Sig_transdc_resp-reg_C-effctor"/>
</dbReference>
<dbReference type="SMART" id="SM00421">
    <property type="entry name" value="HTH_LUXR"/>
    <property type="match status" value="1"/>
</dbReference>
<dbReference type="PROSITE" id="PS50110">
    <property type="entry name" value="RESPONSE_REGULATORY"/>
    <property type="match status" value="1"/>
</dbReference>
<organism evidence="6 7">
    <name type="scientific">Actinokineospora alba</name>
    <dbReference type="NCBI Taxonomy" id="504798"/>
    <lineage>
        <taxon>Bacteria</taxon>
        <taxon>Bacillati</taxon>
        <taxon>Actinomycetota</taxon>
        <taxon>Actinomycetes</taxon>
        <taxon>Pseudonocardiales</taxon>
        <taxon>Pseudonocardiaceae</taxon>
        <taxon>Actinokineospora</taxon>
    </lineage>
</organism>
<dbReference type="RefSeq" id="WP_228769926.1">
    <property type="nucleotide sequence ID" value="NZ_FNDV01000006.1"/>
</dbReference>
<feature type="modified residue" description="4-aspartylphosphate" evidence="3">
    <location>
        <position position="69"/>
    </location>
</feature>
<dbReference type="AlphaFoldDB" id="A0A1H0PBB5"/>
<dbReference type="SUPFAM" id="SSF46894">
    <property type="entry name" value="C-terminal effector domain of the bipartite response regulators"/>
    <property type="match status" value="1"/>
</dbReference>
<dbReference type="SUPFAM" id="SSF52172">
    <property type="entry name" value="CheY-like"/>
    <property type="match status" value="1"/>
</dbReference>
<dbReference type="PROSITE" id="PS50043">
    <property type="entry name" value="HTH_LUXR_2"/>
    <property type="match status" value="1"/>
</dbReference>
<dbReference type="PRINTS" id="PR00038">
    <property type="entry name" value="HTHLUXR"/>
</dbReference>
<dbReference type="InterPro" id="IPR011006">
    <property type="entry name" value="CheY-like_superfamily"/>
</dbReference>
<dbReference type="Pfam" id="PF00072">
    <property type="entry name" value="Response_reg"/>
    <property type="match status" value="1"/>
</dbReference>
<dbReference type="Pfam" id="PF00196">
    <property type="entry name" value="GerE"/>
    <property type="match status" value="1"/>
</dbReference>
<evidence type="ECO:0000313" key="7">
    <source>
        <dbReference type="Proteomes" id="UP000199651"/>
    </source>
</evidence>
<dbReference type="GO" id="GO:0006355">
    <property type="term" value="P:regulation of DNA-templated transcription"/>
    <property type="evidence" value="ECO:0007669"/>
    <property type="project" value="InterPro"/>
</dbReference>
<evidence type="ECO:0000313" key="6">
    <source>
        <dbReference type="EMBL" id="SDP02417.1"/>
    </source>
</evidence>
<gene>
    <name evidence="6" type="ORF">SAMN05192558_10646</name>
</gene>
<keyword evidence="7" id="KW-1185">Reference proteome</keyword>
<dbReference type="CDD" id="cd17535">
    <property type="entry name" value="REC_NarL-like"/>
    <property type="match status" value="1"/>
</dbReference>
<evidence type="ECO:0000256" key="1">
    <source>
        <dbReference type="ARBA" id="ARBA00022553"/>
    </source>
</evidence>
<dbReference type="SMART" id="SM00448">
    <property type="entry name" value="REC"/>
    <property type="match status" value="1"/>
</dbReference>
<protein>
    <submittedName>
        <fullName evidence="6">DNA-binding response regulator, NarL/FixJ family, contains REC and HTH domains</fullName>
    </submittedName>
</protein>
<dbReference type="PANTHER" id="PTHR43214">
    <property type="entry name" value="TWO-COMPONENT RESPONSE REGULATOR"/>
    <property type="match status" value="1"/>
</dbReference>
<proteinExistence type="predicted"/>
<dbReference type="GO" id="GO:0000160">
    <property type="term" value="P:phosphorelay signal transduction system"/>
    <property type="evidence" value="ECO:0007669"/>
    <property type="project" value="InterPro"/>
</dbReference>
<evidence type="ECO:0000256" key="2">
    <source>
        <dbReference type="ARBA" id="ARBA00023125"/>
    </source>
</evidence>
<dbReference type="InterPro" id="IPR058245">
    <property type="entry name" value="NreC/VraR/RcsB-like_REC"/>
</dbReference>
<evidence type="ECO:0000256" key="3">
    <source>
        <dbReference type="PROSITE-ProRule" id="PRU00169"/>
    </source>
</evidence>
<dbReference type="EMBL" id="FNJB01000006">
    <property type="protein sequence ID" value="SDP02417.1"/>
    <property type="molecule type" value="Genomic_DNA"/>
</dbReference>
<feature type="domain" description="Response regulatory" evidence="5">
    <location>
        <begin position="18"/>
        <end position="134"/>
    </location>
</feature>
<feature type="domain" description="HTH luxR-type" evidence="4">
    <location>
        <begin position="162"/>
        <end position="227"/>
    </location>
</feature>
<evidence type="ECO:0000259" key="4">
    <source>
        <dbReference type="PROSITE" id="PS50043"/>
    </source>
</evidence>
<keyword evidence="2 6" id="KW-0238">DNA-binding</keyword>